<keyword evidence="4" id="KW-1185">Reference proteome</keyword>
<feature type="compositionally biased region" description="Basic and acidic residues" evidence="1">
    <location>
        <begin position="1"/>
        <end position="19"/>
    </location>
</feature>
<organism evidence="3 4">
    <name type="scientific">Streptomyces atriruber</name>
    <dbReference type="NCBI Taxonomy" id="545121"/>
    <lineage>
        <taxon>Bacteria</taxon>
        <taxon>Bacillati</taxon>
        <taxon>Actinomycetota</taxon>
        <taxon>Actinomycetes</taxon>
        <taxon>Kitasatosporales</taxon>
        <taxon>Streptomycetaceae</taxon>
        <taxon>Streptomyces</taxon>
    </lineage>
</organism>
<feature type="transmembrane region" description="Helical" evidence="2">
    <location>
        <begin position="265"/>
        <end position="283"/>
    </location>
</feature>
<evidence type="ECO:0000256" key="1">
    <source>
        <dbReference type="SAM" id="MobiDB-lite"/>
    </source>
</evidence>
<evidence type="ECO:0000313" key="3">
    <source>
        <dbReference type="EMBL" id="MEU6821106.1"/>
    </source>
</evidence>
<feature type="transmembrane region" description="Helical" evidence="2">
    <location>
        <begin position="235"/>
        <end position="253"/>
    </location>
</feature>
<feature type="region of interest" description="Disordered" evidence="1">
    <location>
        <begin position="1"/>
        <end position="29"/>
    </location>
</feature>
<comment type="caution">
    <text evidence="3">The sequence shown here is derived from an EMBL/GenBank/DDBJ whole genome shotgun (WGS) entry which is preliminary data.</text>
</comment>
<accession>A0ABV3BJC4</accession>
<feature type="compositionally biased region" description="Polar residues" evidence="1">
    <location>
        <begin position="318"/>
        <end position="327"/>
    </location>
</feature>
<feature type="transmembrane region" description="Helical" evidence="2">
    <location>
        <begin position="194"/>
        <end position="214"/>
    </location>
</feature>
<evidence type="ECO:0000256" key="2">
    <source>
        <dbReference type="SAM" id="Phobius"/>
    </source>
</evidence>
<keyword evidence="2" id="KW-0812">Transmembrane</keyword>
<protein>
    <submittedName>
        <fullName evidence="3">Uncharacterized protein</fullName>
    </submittedName>
</protein>
<proteinExistence type="predicted"/>
<evidence type="ECO:0000313" key="4">
    <source>
        <dbReference type="Proteomes" id="UP001551176"/>
    </source>
</evidence>
<reference evidence="3 4" key="1">
    <citation type="submission" date="2024-06" db="EMBL/GenBank/DDBJ databases">
        <title>The Natural Products Discovery Center: Release of the First 8490 Sequenced Strains for Exploring Actinobacteria Biosynthetic Diversity.</title>
        <authorList>
            <person name="Kalkreuter E."/>
            <person name="Kautsar S.A."/>
            <person name="Yang D."/>
            <person name="Bader C.D."/>
            <person name="Teijaro C.N."/>
            <person name="Fluegel L."/>
            <person name="Davis C.M."/>
            <person name="Simpson J.R."/>
            <person name="Lauterbach L."/>
            <person name="Steele A.D."/>
            <person name="Gui C."/>
            <person name="Meng S."/>
            <person name="Li G."/>
            <person name="Viehrig K."/>
            <person name="Ye F."/>
            <person name="Su P."/>
            <person name="Kiefer A.F."/>
            <person name="Nichols A."/>
            <person name="Cepeda A.J."/>
            <person name="Yan W."/>
            <person name="Fan B."/>
            <person name="Jiang Y."/>
            <person name="Adhikari A."/>
            <person name="Zheng C.-J."/>
            <person name="Schuster L."/>
            <person name="Cowan T.M."/>
            <person name="Smanski M.J."/>
            <person name="Chevrette M.G."/>
            <person name="De Carvalho L.P.S."/>
            <person name="Shen B."/>
        </authorList>
    </citation>
    <scope>NUCLEOTIDE SEQUENCE [LARGE SCALE GENOMIC DNA]</scope>
    <source>
        <strain evidence="3 4">NPDC046838</strain>
    </source>
</reference>
<dbReference type="RefSeq" id="WP_359347094.1">
    <property type="nucleotide sequence ID" value="NZ_JBEYXV010000004.1"/>
</dbReference>
<name>A0ABV3BJC4_9ACTN</name>
<dbReference type="EMBL" id="JBEYXV010000004">
    <property type="protein sequence ID" value="MEU6821106.1"/>
    <property type="molecule type" value="Genomic_DNA"/>
</dbReference>
<feature type="region of interest" description="Disordered" evidence="1">
    <location>
        <begin position="296"/>
        <end position="327"/>
    </location>
</feature>
<keyword evidence="2" id="KW-0472">Membrane</keyword>
<dbReference type="Proteomes" id="UP001551176">
    <property type="component" value="Unassembled WGS sequence"/>
</dbReference>
<gene>
    <name evidence="3" type="ORF">ABZ921_10785</name>
</gene>
<feature type="transmembrane region" description="Helical" evidence="2">
    <location>
        <begin position="155"/>
        <end position="174"/>
    </location>
</feature>
<sequence>MYVLRDQLDATRGPSDRPRHAGAQEAQSRAGAERLLDKAEEYMQQAAGNRNLRWRVGSWWNGLAYEGTLACLHAAEVAIIAQSQPARAWTRIDSVLALAGPLCQKDPRLTLVEELKLKDSPHDERVPWAVAALLEAAYAAQEERAVRSRNFRNRLIRSGIVLSVLLMVTVLVAWRSAGALPVCSDGCPRRTDPGLREVGLVMLLGMLGAATHVVGRLQKMGGSWNPYNLPFYQELIKLPIGALTAVIGLLLVDTEWLPMIKAPDSWHGVMAYAVVFGLAQIALTRAIDQRADKILASDPDPEEARQLEKVPAPDPDTRLQTTPEFLT</sequence>
<keyword evidence="2" id="KW-1133">Transmembrane helix</keyword>